<evidence type="ECO:0000313" key="4">
    <source>
        <dbReference type="Proteomes" id="UP001642487"/>
    </source>
</evidence>
<dbReference type="PANTHER" id="PTHR28242">
    <property type="entry name" value="PHOSPHORELAY INTERMEDIATE PROTEIN YPD1"/>
    <property type="match status" value="1"/>
</dbReference>
<evidence type="ECO:0000256" key="2">
    <source>
        <dbReference type="RuleBase" id="RU369004"/>
    </source>
</evidence>
<keyword evidence="1 2" id="KW-0902">Two-component regulatory system</keyword>
<protein>
    <recommendedName>
        <fullName evidence="2">Histidine-containing phosphotransfer protein</fullName>
    </recommendedName>
</protein>
<dbReference type="InterPro" id="IPR045871">
    <property type="entry name" value="AHP1-5/YPD1"/>
</dbReference>
<evidence type="ECO:0000256" key="1">
    <source>
        <dbReference type="ARBA" id="ARBA00023012"/>
    </source>
</evidence>
<dbReference type="EMBL" id="OZ021744">
    <property type="protein sequence ID" value="CAK9311878.1"/>
    <property type="molecule type" value="Genomic_DNA"/>
</dbReference>
<organism evidence="3 4">
    <name type="scientific">Citrullus colocynthis</name>
    <name type="common">colocynth</name>
    <dbReference type="NCBI Taxonomy" id="252529"/>
    <lineage>
        <taxon>Eukaryota</taxon>
        <taxon>Viridiplantae</taxon>
        <taxon>Streptophyta</taxon>
        <taxon>Embryophyta</taxon>
        <taxon>Tracheophyta</taxon>
        <taxon>Spermatophyta</taxon>
        <taxon>Magnoliopsida</taxon>
        <taxon>eudicotyledons</taxon>
        <taxon>Gunneridae</taxon>
        <taxon>Pentapetalae</taxon>
        <taxon>rosids</taxon>
        <taxon>fabids</taxon>
        <taxon>Cucurbitales</taxon>
        <taxon>Cucurbitaceae</taxon>
        <taxon>Benincaseae</taxon>
        <taxon>Citrullus</taxon>
    </lineage>
</organism>
<dbReference type="PANTHER" id="PTHR28242:SF30">
    <property type="entry name" value="HISTIDINE-CONTAINING PHOSPHOTRANSFER PROTEIN 2"/>
    <property type="match status" value="1"/>
</dbReference>
<sequence length="147" mass="16540">MSAPASSSSSRPQSELHPQKIMIQKFIDALHEQGFLDENFNSLRNLPENQNSLVTFCTEAEPKLETVEKALGSENVDFRTVINTVEMIRSGATRVGGTRVAGACSDLQQHCNNNNIQGSKDAYKKLNWEYYVLRDSFHHILQAERTV</sequence>
<reference evidence="3 4" key="1">
    <citation type="submission" date="2024-03" db="EMBL/GenBank/DDBJ databases">
        <authorList>
            <person name="Gkanogiannis A."/>
            <person name="Becerra Lopez-Lavalle L."/>
        </authorList>
    </citation>
    <scope>NUCLEOTIDE SEQUENCE [LARGE SCALE GENOMIC DNA]</scope>
</reference>
<name>A0ABP0XUN9_9ROSI</name>
<accession>A0ABP0XUN9</accession>
<comment type="subcellular location">
    <subcellularLocation>
        <location evidence="2">Cytoplasm</location>
        <location evidence="2">Cytosol</location>
    </subcellularLocation>
    <subcellularLocation>
        <location evidence="2">Nucleus</location>
    </subcellularLocation>
</comment>
<dbReference type="Proteomes" id="UP001642487">
    <property type="component" value="Chromosome 10"/>
</dbReference>
<comment type="function">
    <text evidence="2">Functions as a two-component phosphorelay mediators between cytokinin sensor histidine kinases and response regulators (B-type ARRs). Plays an important role in propagating cytokinin signal transduction.</text>
</comment>
<dbReference type="Gene3D" id="1.20.120.160">
    <property type="entry name" value="HPT domain"/>
    <property type="match status" value="1"/>
</dbReference>
<keyword evidence="2" id="KW-0932">Cytokinin signaling pathway</keyword>
<keyword evidence="4" id="KW-1185">Reference proteome</keyword>
<evidence type="ECO:0000313" key="3">
    <source>
        <dbReference type="EMBL" id="CAK9311878.1"/>
    </source>
</evidence>
<proteinExistence type="predicted"/>
<dbReference type="SUPFAM" id="SSF47226">
    <property type="entry name" value="Histidine-containing phosphotransfer domain, HPT domain"/>
    <property type="match status" value="1"/>
</dbReference>
<gene>
    <name evidence="3" type="ORF">CITCOLO1_LOCUS3552</name>
</gene>
<comment type="domain">
    <text evidence="2">Histidine-containing phosphotransfer domain (HPt) contains an active histidine that mediates the phosphotransfer.</text>
</comment>
<dbReference type="InterPro" id="IPR036641">
    <property type="entry name" value="HPT_dom_sf"/>
</dbReference>